<dbReference type="AlphaFoldDB" id="A0A437QG65"/>
<sequence length="179" mass="20214">MKNLWIVIVFSSMVLSSCGGSEGGSANETSTSDFQTKLSNTSWVKECSAYNKFPSDDLKDAWNVKIKLSIDSSLNSTYRTEYFHPNDTKCNSMMFDALDISKFDIRGKVISEESIDANGLNEIFNYNSGNRDLPPNYTLIYIDSEKLYFGQKSAKNSGKTLETRHSSISLDNYFRKVIK</sequence>
<keyword evidence="2" id="KW-1185">Reference proteome</keyword>
<reference evidence="1 2" key="1">
    <citation type="submission" date="2019-01" db="EMBL/GenBank/DDBJ databases">
        <authorList>
            <person name="Chen W.-M."/>
        </authorList>
    </citation>
    <scope>NUCLEOTIDE SEQUENCE [LARGE SCALE GENOMIC DNA]</scope>
    <source>
        <strain evidence="1 2">KYPC3</strain>
    </source>
</reference>
<dbReference type="PROSITE" id="PS51257">
    <property type="entry name" value="PROKAR_LIPOPROTEIN"/>
    <property type="match status" value="1"/>
</dbReference>
<organism evidence="1 2">
    <name type="scientific">Rheinheimera riviphila</name>
    <dbReference type="NCBI Taxonomy" id="1834037"/>
    <lineage>
        <taxon>Bacteria</taxon>
        <taxon>Pseudomonadati</taxon>
        <taxon>Pseudomonadota</taxon>
        <taxon>Gammaproteobacteria</taxon>
        <taxon>Chromatiales</taxon>
        <taxon>Chromatiaceae</taxon>
        <taxon>Rheinheimera</taxon>
    </lineage>
</organism>
<proteinExistence type="predicted"/>
<accession>A0A437QG65</accession>
<dbReference type="Proteomes" id="UP000283077">
    <property type="component" value="Unassembled WGS sequence"/>
</dbReference>
<protein>
    <submittedName>
        <fullName evidence="1">Uncharacterized protein</fullName>
    </submittedName>
</protein>
<name>A0A437QG65_9GAMM</name>
<dbReference type="EMBL" id="SACS01000020">
    <property type="protein sequence ID" value="RVU33535.1"/>
    <property type="molecule type" value="Genomic_DNA"/>
</dbReference>
<gene>
    <name evidence="1" type="ORF">EOE67_16085</name>
</gene>
<dbReference type="RefSeq" id="WP_127700363.1">
    <property type="nucleotide sequence ID" value="NZ_SACS01000020.1"/>
</dbReference>
<comment type="caution">
    <text evidence="1">The sequence shown here is derived from an EMBL/GenBank/DDBJ whole genome shotgun (WGS) entry which is preliminary data.</text>
</comment>
<evidence type="ECO:0000313" key="2">
    <source>
        <dbReference type="Proteomes" id="UP000283077"/>
    </source>
</evidence>
<evidence type="ECO:0000313" key="1">
    <source>
        <dbReference type="EMBL" id="RVU33535.1"/>
    </source>
</evidence>
<dbReference type="OrthoDB" id="6400303at2"/>